<evidence type="ECO:0000256" key="3">
    <source>
        <dbReference type="ARBA" id="ARBA00022723"/>
    </source>
</evidence>
<evidence type="ECO:0000256" key="6">
    <source>
        <dbReference type="ARBA" id="ARBA00023033"/>
    </source>
</evidence>
<dbReference type="FunFam" id="1.10.630.10:FF:000018">
    <property type="entry name" value="Cytochrome P450 monooxygenase"/>
    <property type="match status" value="1"/>
</dbReference>
<dbReference type="Gene3D" id="1.10.630.10">
    <property type="entry name" value="Cytochrome P450"/>
    <property type="match status" value="1"/>
</dbReference>
<dbReference type="RefSeq" id="WP_229768217.1">
    <property type="nucleotide sequence ID" value="NZ_BMQS01000013.1"/>
</dbReference>
<dbReference type="InterPro" id="IPR017972">
    <property type="entry name" value="Cyt_P450_CS"/>
</dbReference>
<dbReference type="GO" id="GO:0020037">
    <property type="term" value="F:heme binding"/>
    <property type="evidence" value="ECO:0007669"/>
    <property type="project" value="InterPro"/>
</dbReference>
<gene>
    <name evidence="8" type="primary">yjiB</name>
    <name evidence="8" type="ORF">GCM10007116_15250</name>
</gene>
<sequence length="365" mass="41310">MEYDHLNPYPFYAYMRRNSPVIRDDMGNWQFFRYEDVRKILTDWSRFSSRFPMGDTVLSGTVLNLDPPRHDKLRALVADPFSAPNVELLEGRVRAIVEELLSEVGREMDVITDLAVPLPVMVIADMLGLPKGDLWKFKEWSDDLVGVGGRDSMGELLEYLQRRIEERRASPRRDLISALLGSVVEGEKLTDRELLGFLVLLLVAGNETTTNLIGNSVLTMLERKDVVGRLAADPRLVTTAVEEFLRYRSPVQGVFRVAKEDMKVGGVEVKEGDMVFAWIGSANRDEEKFQDPDQFVPDRRPNPHLAFGAGVHTCLGAPLARLEGRLALTALLRLLPRMKLSEQKLEPIGNWIFLGVRHLRVELSS</sequence>
<dbReference type="InterPro" id="IPR002397">
    <property type="entry name" value="Cyt_P450_B"/>
</dbReference>
<dbReference type="PRINTS" id="PR00359">
    <property type="entry name" value="BP450"/>
</dbReference>
<keyword evidence="5 7" id="KW-0408">Iron</keyword>
<dbReference type="SUPFAM" id="SSF48264">
    <property type="entry name" value="Cytochrome P450"/>
    <property type="match status" value="1"/>
</dbReference>
<proteinExistence type="inferred from homology"/>
<evidence type="ECO:0000256" key="4">
    <source>
        <dbReference type="ARBA" id="ARBA00023002"/>
    </source>
</evidence>
<keyword evidence="4 7" id="KW-0560">Oxidoreductase</keyword>
<name>A0A830H0Z0_9CREN</name>
<keyword evidence="3 7" id="KW-0479">Metal-binding</keyword>
<dbReference type="AlphaFoldDB" id="A0A830H0Z0"/>
<dbReference type="Proteomes" id="UP000616143">
    <property type="component" value="Unassembled WGS sequence"/>
</dbReference>
<comment type="similarity">
    <text evidence="1 7">Belongs to the cytochrome P450 family.</text>
</comment>
<evidence type="ECO:0000313" key="8">
    <source>
        <dbReference type="EMBL" id="GGT98789.1"/>
    </source>
</evidence>
<dbReference type="PANTHER" id="PTHR46696">
    <property type="entry name" value="P450, PUTATIVE (EUROFUNG)-RELATED"/>
    <property type="match status" value="1"/>
</dbReference>
<evidence type="ECO:0000256" key="1">
    <source>
        <dbReference type="ARBA" id="ARBA00010617"/>
    </source>
</evidence>
<dbReference type="InterPro" id="IPR001128">
    <property type="entry name" value="Cyt_P450"/>
</dbReference>
<dbReference type="PROSITE" id="PS00086">
    <property type="entry name" value="CYTOCHROME_P450"/>
    <property type="match status" value="1"/>
</dbReference>
<evidence type="ECO:0000256" key="5">
    <source>
        <dbReference type="ARBA" id="ARBA00023004"/>
    </source>
</evidence>
<keyword evidence="2 7" id="KW-0349">Heme</keyword>
<evidence type="ECO:0000313" key="9">
    <source>
        <dbReference type="Proteomes" id="UP000616143"/>
    </source>
</evidence>
<comment type="caution">
    <text evidence="8">The sequence shown here is derived from an EMBL/GenBank/DDBJ whole genome shotgun (WGS) entry which is preliminary data.</text>
</comment>
<dbReference type="PANTHER" id="PTHR46696:SF1">
    <property type="entry name" value="CYTOCHROME P450 YJIB-RELATED"/>
    <property type="match status" value="1"/>
</dbReference>
<dbReference type="InterPro" id="IPR036396">
    <property type="entry name" value="Cyt_P450_sf"/>
</dbReference>
<dbReference type="GO" id="GO:0005506">
    <property type="term" value="F:iron ion binding"/>
    <property type="evidence" value="ECO:0007669"/>
    <property type="project" value="InterPro"/>
</dbReference>
<dbReference type="GO" id="GO:0004497">
    <property type="term" value="F:monooxygenase activity"/>
    <property type="evidence" value="ECO:0007669"/>
    <property type="project" value="UniProtKB-KW"/>
</dbReference>
<dbReference type="EMBL" id="BMQS01000013">
    <property type="protein sequence ID" value="GGT98789.1"/>
    <property type="molecule type" value="Genomic_DNA"/>
</dbReference>
<dbReference type="PRINTS" id="PR00385">
    <property type="entry name" value="P450"/>
</dbReference>
<reference evidence="8" key="2">
    <citation type="submission" date="2020-09" db="EMBL/GenBank/DDBJ databases">
        <authorList>
            <person name="Sun Q."/>
            <person name="Ohkuma M."/>
        </authorList>
    </citation>
    <scope>NUCLEOTIDE SEQUENCE</scope>
    <source>
        <strain evidence="8">JCM 31740</strain>
    </source>
</reference>
<evidence type="ECO:0000256" key="2">
    <source>
        <dbReference type="ARBA" id="ARBA00022617"/>
    </source>
</evidence>
<dbReference type="GO" id="GO:0016705">
    <property type="term" value="F:oxidoreductase activity, acting on paired donors, with incorporation or reduction of molecular oxygen"/>
    <property type="evidence" value="ECO:0007669"/>
    <property type="project" value="InterPro"/>
</dbReference>
<organism evidence="8 9">
    <name type="scientific">Sulfodiicoccus acidiphilus</name>
    <dbReference type="NCBI Taxonomy" id="1670455"/>
    <lineage>
        <taxon>Archaea</taxon>
        <taxon>Thermoproteota</taxon>
        <taxon>Thermoprotei</taxon>
        <taxon>Sulfolobales</taxon>
        <taxon>Sulfolobaceae</taxon>
        <taxon>Sulfodiicoccus</taxon>
    </lineage>
</organism>
<accession>A0A830H0Z0</accession>
<reference evidence="8" key="1">
    <citation type="journal article" date="2014" name="Int. J. Syst. Evol. Microbiol.">
        <title>Complete genome sequence of Corynebacterium casei LMG S-19264T (=DSM 44701T), isolated from a smear-ripened cheese.</title>
        <authorList>
            <consortium name="US DOE Joint Genome Institute (JGI-PGF)"/>
            <person name="Walter F."/>
            <person name="Albersmeier A."/>
            <person name="Kalinowski J."/>
            <person name="Ruckert C."/>
        </authorList>
    </citation>
    <scope>NUCLEOTIDE SEQUENCE</scope>
    <source>
        <strain evidence="8">JCM 31740</strain>
    </source>
</reference>
<evidence type="ECO:0000256" key="7">
    <source>
        <dbReference type="RuleBase" id="RU000461"/>
    </source>
</evidence>
<dbReference type="Pfam" id="PF00067">
    <property type="entry name" value="p450"/>
    <property type="match status" value="1"/>
</dbReference>
<protein>
    <submittedName>
        <fullName evidence="8">Putative cytochrome P450 YjiB</fullName>
    </submittedName>
</protein>
<keyword evidence="6 7" id="KW-0503">Monooxygenase</keyword>